<evidence type="ECO:0000313" key="1">
    <source>
        <dbReference type="EMBL" id="KAI9565074.1"/>
    </source>
</evidence>
<dbReference type="EMBL" id="WJBH02000001">
    <property type="protein sequence ID" value="KAI9565074.1"/>
    <property type="molecule type" value="Genomic_DNA"/>
</dbReference>
<dbReference type="PANTHER" id="PTHR46704:SF9">
    <property type="entry name" value="BHLH DOMAIN-CONTAINING PROTEIN"/>
    <property type="match status" value="1"/>
</dbReference>
<accession>A0AAD5L4H1</accession>
<sequence length="352" mass="39776">MFSIKLPIKILVNQAGIVKEARILDDVDMLRKIGNTESSLGVIEEIKMERDLMGKLLMISLKGKLDIGIVLTYPLTPVPLIFCHLDGTINRTNKAVLYKNLEKRITSDTPQEIDAYIIEGFFFLHLMSNNLLSTFEAIARVLFIKLCSYKGKQIHLIFDHIVYPSIKDCECDRRSDGDRSVEYGNIGNKQRRPGNFLKTLRNDNFKRDFVKFLITAFEEESLSEIMRNKTLYMTEGSTCYCYKLVDGKILKSTEGSMSSSHEEADTKIIAHLATIPPPANVVIRTSDTDVLVIALANNENIRRGVQTYLEVGLSSNNSLRFINVTKLAVKLGPLLCKALTGLLKRSTLLYRM</sequence>
<reference evidence="1 2" key="1">
    <citation type="submission" date="2022-05" db="EMBL/GenBank/DDBJ databases">
        <title>A multi-omics perspective on studying reproductive biology in Daphnia sinensis.</title>
        <authorList>
            <person name="Jia J."/>
        </authorList>
    </citation>
    <scope>NUCLEOTIDE SEQUENCE [LARGE SCALE GENOMIC DNA]</scope>
    <source>
        <strain evidence="1 2">WSL</strain>
    </source>
</reference>
<gene>
    <name evidence="1" type="ORF">GHT06_008824</name>
</gene>
<organism evidence="1 2">
    <name type="scientific">Daphnia sinensis</name>
    <dbReference type="NCBI Taxonomy" id="1820382"/>
    <lineage>
        <taxon>Eukaryota</taxon>
        <taxon>Metazoa</taxon>
        <taxon>Ecdysozoa</taxon>
        <taxon>Arthropoda</taxon>
        <taxon>Crustacea</taxon>
        <taxon>Branchiopoda</taxon>
        <taxon>Diplostraca</taxon>
        <taxon>Cladocera</taxon>
        <taxon>Anomopoda</taxon>
        <taxon>Daphniidae</taxon>
        <taxon>Daphnia</taxon>
        <taxon>Daphnia similis group</taxon>
    </lineage>
</organism>
<proteinExistence type="predicted"/>
<dbReference type="PANTHER" id="PTHR46704">
    <property type="entry name" value="CXC DOMAIN-CONTAINING PROTEIN-RELATED"/>
    <property type="match status" value="1"/>
</dbReference>
<name>A0AAD5L4H1_9CRUS</name>
<evidence type="ECO:0000313" key="2">
    <source>
        <dbReference type="Proteomes" id="UP000820818"/>
    </source>
</evidence>
<comment type="caution">
    <text evidence="1">The sequence shown here is derived from an EMBL/GenBank/DDBJ whole genome shotgun (WGS) entry which is preliminary data.</text>
</comment>
<dbReference type="AlphaFoldDB" id="A0AAD5L4H1"/>
<dbReference type="Proteomes" id="UP000820818">
    <property type="component" value="Linkage Group LG1"/>
</dbReference>
<keyword evidence="2" id="KW-1185">Reference proteome</keyword>
<protein>
    <submittedName>
        <fullName evidence="1">Uncharacterized protein</fullName>
    </submittedName>
</protein>